<reference evidence="2 3" key="1">
    <citation type="submission" date="2018-10" db="EMBL/GenBank/DDBJ databases">
        <title>Sequencing the genomes of 1000 actinobacteria strains.</title>
        <authorList>
            <person name="Klenk H.-P."/>
        </authorList>
    </citation>
    <scope>NUCLEOTIDE SEQUENCE [LARGE SCALE GENOMIC DNA]</scope>
    <source>
        <strain evidence="2 3">DSM 45175</strain>
    </source>
</reference>
<dbReference type="AlphaFoldDB" id="A0A495JFU7"/>
<gene>
    <name evidence="2" type="ORF">BDK92_1704</name>
</gene>
<keyword evidence="1" id="KW-0812">Transmembrane</keyword>
<feature type="transmembrane region" description="Helical" evidence="1">
    <location>
        <begin position="299"/>
        <end position="316"/>
    </location>
</feature>
<dbReference type="Proteomes" id="UP000277671">
    <property type="component" value="Unassembled WGS sequence"/>
</dbReference>
<keyword evidence="3" id="KW-1185">Reference proteome</keyword>
<feature type="transmembrane region" description="Helical" evidence="1">
    <location>
        <begin position="342"/>
        <end position="362"/>
    </location>
</feature>
<evidence type="ECO:0000313" key="3">
    <source>
        <dbReference type="Proteomes" id="UP000277671"/>
    </source>
</evidence>
<proteinExistence type="predicted"/>
<protein>
    <submittedName>
        <fullName evidence="2">Uncharacterized protein</fullName>
    </submittedName>
</protein>
<evidence type="ECO:0000313" key="2">
    <source>
        <dbReference type="EMBL" id="RKR87428.1"/>
    </source>
</evidence>
<keyword evidence="1" id="KW-0472">Membrane</keyword>
<dbReference type="Gene3D" id="2.20.28.30">
    <property type="entry name" value="RNA polymerase ii, chain L"/>
    <property type="match status" value="1"/>
</dbReference>
<accession>A0A495JFU7</accession>
<dbReference type="PANTHER" id="PTHR37826">
    <property type="entry name" value="FLOTILLIN BAND_7_5 DOMAIN PROTEIN"/>
    <property type="match status" value="1"/>
</dbReference>
<keyword evidence="1" id="KW-1133">Transmembrane helix</keyword>
<dbReference type="EMBL" id="RBKT01000001">
    <property type="protein sequence ID" value="RKR87428.1"/>
    <property type="molecule type" value="Genomic_DNA"/>
</dbReference>
<evidence type="ECO:0000256" key="1">
    <source>
        <dbReference type="SAM" id="Phobius"/>
    </source>
</evidence>
<sequence length="364" mass="40025">MTGEQRMSQQQYPCAGCGAGVEFAPGTTVLRCPYCGHETALVPTGRPVREHAYAEFVSLPRKPVASLGAHVFTCQKCGAQTETEAISDRCQFCGAAMVADVAATGQVVPEAVLPFVVDRAGVRQALRGWVASRWFAPSGLKRVTEAESAASTYLPHWTYDARTVSRYRGQRGEHYWVTESYTETVNGQSQTRTRQVRRTRWHAASGTVERDFDDILVAATGHVSGEHLDELAPWPLADADGYRPEYLAGHQSLRYDVEPEAGFATAKSRMAPVIERDCRRDIGGDEQRVESVETDYRDVGFKLMLLPVWIACYLYAGRTYNVLVNGRTAEVAGERPYSKVKIASAVLAAVLVVAAVVLLFSVNR</sequence>
<comment type="caution">
    <text evidence="2">The sequence shown here is derived from an EMBL/GenBank/DDBJ whole genome shotgun (WGS) entry which is preliminary data.</text>
</comment>
<dbReference type="PANTHER" id="PTHR37826:SF3">
    <property type="entry name" value="J DOMAIN-CONTAINING PROTEIN"/>
    <property type="match status" value="1"/>
</dbReference>
<organism evidence="2 3">
    <name type="scientific">Micromonospora pisi</name>
    <dbReference type="NCBI Taxonomy" id="589240"/>
    <lineage>
        <taxon>Bacteria</taxon>
        <taxon>Bacillati</taxon>
        <taxon>Actinomycetota</taxon>
        <taxon>Actinomycetes</taxon>
        <taxon>Micromonosporales</taxon>
        <taxon>Micromonosporaceae</taxon>
        <taxon>Micromonospora</taxon>
    </lineage>
</organism>
<name>A0A495JFU7_9ACTN</name>